<organism evidence="8 9">
    <name type="scientific">Nonomuraea monospora</name>
    <dbReference type="NCBI Taxonomy" id="568818"/>
    <lineage>
        <taxon>Bacteria</taxon>
        <taxon>Bacillati</taxon>
        <taxon>Actinomycetota</taxon>
        <taxon>Actinomycetes</taxon>
        <taxon>Streptosporangiales</taxon>
        <taxon>Streptosporangiaceae</taxon>
        <taxon>Nonomuraea</taxon>
    </lineage>
</organism>
<dbReference type="PROSITE" id="PS50043">
    <property type="entry name" value="HTH_LUXR_2"/>
    <property type="match status" value="1"/>
</dbReference>
<sequence length="238" mass="25180">MIDPEKRQGGVAMIRVLLADDQSLFRAGLAMLLEAEPDIKVIAEAGDGGEAVREARLLQPDVVVMDVRMPGVDGVEATRLITEDVSSQDPDKPIRVLILTAYNIDAAVGAAIRNGATGFLLKDAAPATLADAVRALAAGDAWLAPPVTRMLLREFAARPVLSALTPEEMRALTPREREVLSWVARGLSNAEIAGELVIGEATVKTHVARVLMKLGLRDRAQAVAAAYQSGLVECGGDA</sequence>
<accession>A0ABN3CFI5</accession>
<dbReference type="InterPro" id="IPR000792">
    <property type="entry name" value="Tscrpt_reg_LuxR_C"/>
</dbReference>
<evidence type="ECO:0000256" key="5">
    <source>
        <dbReference type="PROSITE-ProRule" id="PRU00169"/>
    </source>
</evidence>
<dbReference type="Proteomes" id="UP001499843">
    <property type="component" value="Unassembled WGS sequence"/>
</dbReference>
<dbReference type="Gene3D" id="3.40.50.2300">
    <property type="match status" value="1"/>
</dbReference>
<dbReference type="Pfam" id="PF00196">
    <property type="entry name" value="GerE"/>
    <property type="match status" value="1"/>
</dbReference>
<protein>
    <submittedName>
        <fullName evidence="8">Response regulator transcription factor</fullName>
    </submittedName>
</protein>
<dbReference type="PROSITE" id="PS00622">
    <property type="entry name" value="HTH_LUXR_1"/>
    <property type="match status" value="1"/>
</dbReference>
<dbReference type="InterPro" id="IPR011006">
    <property type="entry name" value="CheY-like_superfamily"/>
</dbReference>
<evidence type="ECO:0000313" key="8">
    <source>
        <dbReference type="EMBL" id="GAA2208148.1"/>
    </source>
</evidence>
<dbReference type="Pfam" id="PF00072">
    <property type="entry name" value="Response_reg"/>
    <property type="match status" value="1"/>
</dbReference>
<evidence type="ECO:0000256" key="4">
    <source>
        <dbReference type="ARBA" id="ARBA00023163"/>
    </source>
</evidence>
<proteinExistence type="predicted"/>
<dbReference type="InterPro" id="IPR058245">
    <property type="entry name" value="NreC/VraR/RcsB-like_REC"/>
</dbReference>
<evidence type="ECO:0000256" key="1">
    <source>
        <dbReference type="ARBA" id="ARBA00022553"/>
    </source>
</evidence>
<dbReference type="PROSITE" id="PS50110">
    <property type="entry name" value="RESPONSE_REGULATORY"/>
    <property type="match status" value="1"/>
</dbReference>
<dbReference type="PANTHER" id="PTHR43214">
    <property type="entry name" value="TWO-COMPONENT RESPONSE REGULATOR"/>
    <property type="match status" value="1"/>
</dbReference>
<comment type="caution">
    <text evidence="8">The sequence shown here is derived from an EMBL/GenBank/DDBJ whole genome shotgun (WGS) entry which is preliminary data.</text>
</comment>
<gene>
    <name evidence="8" type="ORF">GCM10009850_036060</name>
</gene>
<feature type="domain" description="HTH luxR-type" evidence="6">
    <location>
        <begin position="165"/>
        <end position="230"/>
    </location>
</feature>
<feature type="modified residue" description="4-aspartylphosphate" evidence="5">
    <location>
        <position position="66"/>
    </location>
</feature>
<dbReference type="CDD" id="cd17535">
    <property type="entry name" value="REC_NarL-like"/>
    <property type="match status" value="1"/>
</dbReference>
<keyword evidence="4" id="KW-0804">Transcription</keyword>
<dbReference type="SMART" id="SM00448">
    <property type="entry name" value="REC"/>
    <property type="match status" value="1"/>
</dbReference>
<dbReference type="InterPro" id="IPR001789">
    <property type="entry name" value="Sig_transdc_resp-reg_receiver"/>
</dbReference>
<reference evidence="8 9" key="1">
    <citation type="journal article" date="2019" name="Int. J. Syst. Evol. Microbiol.">
        <title>The Global Catalogue of Microorganisms (GCM) 10K type strain sequencing project: providing services to taxonomists for standard genome sequencing and annotation.</title>
        <authorList>
            <consortium name="The Broad Institute Genomics Platform"/>
            <consortium name="The Broad Institute Genome Sequencing Center for Infectious Disease"/>
            <person name="Wu L."/>
            <person name="Ma J."/>
        </authorList>
    </citation>
    <scope>NUCLEOTIDE SEQUENCE [LARGE SCALE GENOMIC DNA]</scope>
    <source>
        <strain evidence="8 9">JCM 16114</strain>
    </source>
</reference>
<feature type="domain" description="Response regulatory" evidence="7">
    <location>
        <begin position="15"/>
        <end position="137"/>
    </location>
</feature>
<keyword evidence="3" id="KW-0238">DNA-binding</keyword>
<evidence type="ECO:0000259" key="7">
    <source>
        <dbReference type="PROSITE" id="PS50110"/>
    </source>
</evidence>
<keyword evidence="1 5" id="KW-0597">Phosphoprotein</keyword>
<evidence type="ECO:0000256" key="3">
    <source>
        <dbReference type="ARBA" id="ARBA00023125"/>
    </source>
</evidence>
<dbReference type="InterPro" id="IPR039420">
    <property type="entry name" value="WalR-like"/>
</dbReference>
<dbReference type="CDD" id="cd06170">
    <property type="entry name" value="LuxR_C_like"/>
    <property type="match status" value="1"/>
</dbReference>
<dbReference type="PANTHER" id="PTHR43214:SF24">
    <property type="entry name" value="TRANSCRIPTIONAL REGULATORY PROTEIN NARL-RELATED"/>
    <property type="match status" value="1"/>
</dbReference>
<dbReference type="PRINTS" id="PR00038">
    <property type="entry name" value="HTHLUXR"/>
</dbReference>
<keyword evidence="2" id="KW-0805">Transcription regulation</keyword>
<keyword evidence="9" id="KW-1185">Reference proteome</keyword>
<name>A0ABN3CFI5_9ACTN</name>
<evidence type="ECO:0000313" key="9">
    <source>
        <dbReference type="Proteomes" id="UP001499843"/>
    </source>
</evidence>
<dbReference type="SUPFAM" id="SSF52172">
    <property type="entry name" value="CheY-like"/>
    <property type="match status" value="1"/>
</dbReference>
<evidence type="ECO:0000259" key="6">
    <source>
        <dbReference type="PROSITE" id="PS50043"/>
    </source>
</evidence>
<dbReference type="SMART" id="SM00421">
    <property type="entry name" value="HTH_LUXR"/>
    <property type="match status" value="1"/>
</dbReference>
<evidence type="ECO:0000256" key="2">
    <source>
        <dbReference type="ARBA" id="ARBA00023015"/>
    </source>
</evidence>
<dbReference type="EMBL" id="BAAAQX010000008">
    <property type="protein sequence ID" value="GAA2208148.1"/>
    <property type="molecule type" value="Genomic_DNA"/>
</dbReference>